<dbReference type="Gene3D" id="3.90.180.10">
    <property type="entry name" value="Medium-chain alcohol dehydrogenases, catalytic domain"/>
    <property type="match status" value="1"/>
</dbReference>
<accession>A0A1E5DZL4</accession>
<evidence type="ECO:0000259" key="3">
    <source>
        <dbReference type="SMART" id="SM00829"/>
    </source>
</evidence>
<dbReference type="AlphaFoldDB" id="A0A1E5DZL4"/>
<dbReference type="SUPFAM" id="SSF50129">
    <property type="entry name" value="GroES-like"/>
    <property type="match status" value="1"/>
</dbReference>
<reference evidence="4 5" key="1">
    <citation type="journal article" date="2012" name="Science">
        <title>Ecological populations of bacteria act as socially cohesive units of antibiotic production and resistance.</title>
        <authorList>
            <person name="Cordero O.X."/>
            <person name="Wildschutte H."/>
            <person name="Kirkup B."/>
            <person name="Proehl S."/>
            <person name="Ngo L."/>
            <person name="Hussain F."/>
            <person name="Le Roux F."/>
            <person name="Mincer T."/>
            <person name="Polz M.F."/>
        </authorList>
    </citation>
    <scope>NUCLEOTIDE SEQUENCE [LARGE SCALE GENOMIC DNA]</scope>
    <source>
        <strain evidence="4 5">1S-45</strain>
    </source>
</reference>
<dbReference type="Proteomes" id="UP000094070">
    <property type="component" value="Unassembled WGS sequence"/>
</dbReference>
<dbReference type="EMBL" id="AJYK02000093">
    <property type="protein sequence ID" value="OEF23416.1"/>
    <property type="molecule type" value="Genomic_DNA"/>
</dbReference>
<dbReference type="GO" id="GO:0035925">
    <property type="term" value="F:mRNA 3'-UTR AU-rich region binding"/>
    <property type="evidence" value="ECO:0007669"/>
    <property type="project" value="TreeGrafter"/>
</dbReference>
<dbReference type="STRING" id="1188252.A1QC_12135"/>
<dbReference type="Gene3D" id="3.40.50.720">
    <property type="entry name" value="NAD(P)-binding Rossmann-like Domain"/>
    <property type="match status" value="1"/>
</dbReference>
<dbReference type="PANTHER" id="PTHR48106">
    <property type="entry name" value="QUINONE OXIDOREDUCTASE PIG3-RELATED"/>
    <property type="match status" value="1"/>
</dbReference>
<keyword evidence="5" id="KW-1185">Reference proteome</keyword>
<name>A0A1E5DZL4_9VIBR</name>
<dbReference type="OrthoDB" id="9771084at2"/>
<dbReference type="InterPro" id="IPR013154">
    <property type="entry name" value="ADH-like_N"/>
</dbReference>
<feature type="domain" description="Enoyl reductase (ER)" evidence="3">
    <location>
        <begin position="18"/>
        <end position="318"/>
    </location>
</feature>
<keyword evidence="1" id="KW-0521">NADP</keyword>
<proteinExistence type="predicted"/>
<dbReference type="InterPro" id="IPR036291">
    <property type="entry name" value="NAD(P)-bd_dom_sf"/>
</dbReference>
<evidence type="ECO:0000256" key="1">
    <source>
        <dbReference type="ARBA" id="ARBA00022857"/>
    </source>
</evidence>
<dbReference type="SUPFAM" id="SSF51735">
    <property type="entry name" value="NAD(P)-binding Rossmann-fold domains"/>
    <property type="match status" value="1"/>
</dbReference>
<dbReference type="PANTHER" id="PTHR48106:SF13">
    <property type="entry name" value="QUINONE OXIDOREDUCTASE-RELATED"/>
    <property type="match status" value="1"/>
</dbReference>
<gene>
    <name evidence="4" type="ORF">A1QC_12135</name>
</gene>
<evidence type="ECO:0000313" key="5">
    <source>
        <dbReference type="Proteomes" id="UP000094070"/>
    </source>
</evidence>
<dbReference type="RefSeq" id="WP_017024098.1">
    <property type="nucleotide sequence ID" value="NZ_AJYK02000093.1"/>
</dbReference>
<sequence>MNKHNIVINTQAWCVESKTNQLKLSDKALEPLASDEVQIENHAIGLNPVDFKVINNGVLSDGQVAGVDGAGMVTAVGSSELSHLIGTRVAYHQNLHLNGSFAKHINIKAKVTIPLPNKISFEVAASLPCPLLTAWQAVDKLPIKPNRTVLVSGASGAVGRYLIQLLKHKGFNVVATANPNRHPQLEELGAQQCFSMDETFSDRTFFAVIDTRSRETAKQLAPTLQANGHLVSILGRLEEQPLSAFERCISLHEIALGALHQEGLDSDWQELTSMGTELMKQISNQQIIPNPIHMMDFAKLDLAINEFEHQRKALKYVIQC</sequence>
<dbReference type="InterPro" id="IPR011032">
    <property type="entry name" value="GroES-like_sf"/>
</dbReference>
<keyword evidence="2" id="KW-0560">Oxidoreductase</keyword>
<dbReference type="GO" id="GO:0003960">
    <property type="term" value="F:quinone reductase (NADPH) activity"/>
    <property type="evidence" value="ECO:0007669"/>
    <property type="project" value="TreeGrafter"/>
</dbReference>
<dbReference type="SMART" id="SM00829">
    <property type="entry name" value="PKS_ER"/>
    <property type="match status" value="1"/>
</dbReference>
<dbReference type="eggNOG" id="COG0604">
    <property type="taxonomic scope" value="Bacteria"/>
</dbReference>
<comment type="caution">
    <text evidence="4">The sequence shown here is derived from an EMBL/GenBank/DDBJ whole genome shotgun (WGS) entry which is preliminary data.</text>
</comment>
<evidence type="ECO:0000313" key="4">
    <source>
        <dbReference type="EMBL" id="OEF23416.1"/>
    </source>
</evidence>
<dbReference type="InterPro" id="IPR020843">
    <property type="entry name" value="ER"/>
</dbReference>
<dbReference type="Pfam" id="PF08240">
    <property type="entry name" value="ADH_N"/>
    <property type="match status" value="1"/>
</dbReference>
<protein>
    <recommendedName>
        <fullName evidence="3">Enoyl reductase (ER) domain-containing protein</fullName>
    </recommendedName>
</protein>
<organism evidence="4 5">
    <name type="scientific">Vibrio rumoiensis 1S-45</name>
    <dbReference type="NCBI Taxonomy" id="1188252"/>
    <lineage>
        <taxon>Bacteria</taxon>
        <taxon>Pseudomonadati</taxon>
        <taxon>Pseudomonadota</taxon>
        <taxon>Gammaproteobacteria</taxon>
        <taxon>Vibrionales</taxon>
        <taxon>Vibrionaceae</taxon>
        <taxon>Vibrio</taxon>
    </lineage>
</organism>
<dbReference type="GO" id="GO:0005829">
    <property type="term" value="C:cytosol"/>
    <property type="evidence" value="ECO:0007669"/>
    <property type="project" value="TreeGrafter"/>
</dbReference>
<dbReference type="GO" id="GO:0070402">
    <property type="term" value="F:NADPH binding"/>
    <property type="evidence" value="ECO:0007669"/>
    <property type="project" value="TreeGrafter"/>
</dbReference>
<evidence type="ECO:0000256" key="2">
    <source>
        <dbReference type="ARBA" id="ARBA00023002"/>
    </source>
</evidence>